<protein>
    <submittedName>
        <fullName evidence="11">Uncharacterized protein</fullName>
    </submittedName>
</protein>
<dbReference type="Pfam" id="PF13855">
    <property type="entry name" value="LRR_8"/>
    <property type="match status" value="3"/>
</dbReference>
<dbReference type="InterPro" id="IPR051502">
    <property type="entry name" value="RLP_Defense_Trigger"/>
</dbReference>
<evidence type="ECO:0000256" key="7">
    <source>
        <dbReference type="ARBA" id="ARBA00022989"/>
    </source>
</evidence>
<dbReference type="InterPro" id="IPR001611">
    <property type="entry name" value="Leu-rich_rpt"/>
</dbReference>
<dbReference type="AlphaFoldDB" id="A0A822YCN4"/>
<keyword evidence="12" id="KW-1185">Reference proteome</keyword>
<dbReference type="Gene3D" id="3.80.10.10">
    <property type="entry name" value="Ribonuclease Inhibitor"/>
    <property type="match status" value="3"/>
</dbReference>
<keyword evidence="3" id="KW-0433">Leucine-rich repeat</keyword>
<comment type="similarity">
    <text evidence="2">Belongs to the RLP family.</text>
</comment>
<evidence type="ECO:0000313" key="12">
    <source>
        <dbReference type="Proteomes" id="UP000607653"/>
    </source>
</evidence>
<keyword evidence="7 10" id="KW-1133">Transmembrane helix</keyword>
<dbReference type="FunFam" id="3.80.10.10:FF:000111">
    <property type="entry name" value="LRR receptor-like serine/threonine-protein kinase ERECTA"/>
    <property type="match status" value="1"/>
</dbReference>
<dbReference type="SUPFAM" id="SSF52058">
    <property type="entry name" value="L domain-like"/>
    <property type="match status" value="2"/>
</dbReference>
<feature type="transmembrane region" description="Helical" evidence="10">
    <location>
        <begin position="443"/>
        <end position="465"/>
    </location>
</feature>
<organism evidence="11 12">
    <name type="scientific">Nelumbo nucifera</name>
    <name type="common">Sacred lotus</name>
    <dbReference type="NCBI Taxonomy" id="4432"/>
    <lineage>
        <taxon>Eukaryota</taxon>
        <taxon>Viridiplantae</taxon>
        <taxon>Streptophyta</taxon>
        <taxon>Embryophyta</taxon>
        <taxon>Tracheophyta</taxon>
        <taxon>Spermatophyta</taxon>
        <taxon>Magnoliopsida</taxon>
        <taxon>Proteales</taxon>
        <taxon>Nelumbonaceae</taxon>
        <taxon>Nelumbo</taxon>
    </lineage>
</organism>
<evidence type="ECO:0000256" key="10">
    <source>
        <dbReference type="SAM" id="Phobius"/>
    </source>
</evidence>
<dbReference type="PROSITE" id="PS51450">
    <property type="entry name" value="LRR"/>
    <property type="match status" value="1"/>
</dbReference>
<evidence type="ECO:0000256" key="1">
    <source>
        <dbReference type="ARBA" id="ARBA00004167"/>
    </source>
</evidence>
<evidence type="ECO:0000256" key="3">
    <source>
        <dbReference type="ARBA" id="ARBA00022614"/>
    </source>
</evidence>
<sequence>MLSQNNTRLVIYKIIINLHIFALNHHAGLCKLRNLQELDLRRNDFVGSPNHCLANLTSLRALDLSYNQFEGSFDTSFIAGLTSLEYLSLSHNRFQGILDLSNNNLSGQILEHLIMGCSSLEFLKLSYNNLYGKYLDLSENDIQGSIPSCFSPQNLEHVHLQKNRLEGPMTNAFSNSTSLVTLDIRDNHLNGRIPEWIGGLSSLNTLLFKGNQFEGQIPVQFCQLKNLNIMDFSLNSLLGAIPFCLNNITFKGEPNSNRRNSEVELATLGYDELYSYKSIHHGGSRSGVHNKIPVRNLQGVVLELMSGIDLSCNKLVGNIPPEIGDLSDILALNLSHNYLNGQIPPSISNLTKIESLDLSYNNLTGMIPPHMIELNSLSNFNVAHNNLSGRTPERKGQFATFGESSYEGNPLLCGEPLKKNNCTNSSKAPPSMQTAPGDMDMDSFVVCFIASYITVLLGLVAVFYINPYWRRVWFYLIDVCVTSTYYFVIDNIHKLLSFSY</sequence>
<dbReference type="PRINTS" id="PR00019">
    <property type="entry name" value="LEURICHRPT"/>
</dbReference>
<evidence type="ECO:0000256" key="5">
    <source>
        <dbReference type="ARBA" id="ARBA00022729"/>
    </source>
</evidence>
<dbReference type="InterPro" id="IPR003591">
    <property type="entry name" value="Leu-rich_rpt_typical-subtyp"/>
</dbReference>
<keyword evidence="9" id="KW-0325">Glycoprotein</keyword>
<reference evidence="11 12" key="1">
    <citation type="journal article" date="2020" name="Mol. Biol. Evol.">
        <title>Distinct Expression and Methylation Patterns for Genes with Different Fates following a Single Whole-Genome Duplication in Flowering Plants.</title>
        <authorList>
            <person name="Shi T."/>
            <person name="Rahmani R.S."/>
            <person name="Gugger P.F."/>
            <person name="Wang M."/>
            <person name="Li H."/>
            <person name="Zhang Y."/>
            <person name="Li Z."/>
            <person name="Wang Q."/>
            <person name="Van de Peer Y."/>
            <person name="Marchal K."/>
            <person name="Chen J."/>
        </authorList>
    </citation>
    <scope>NUCLEOTIDE SEQUENCE [LARGE SCALE GENOMIC DNA]</scope>
    <source>
        <tissue evidence="11">Leaf</tissue>
    </source>
</reference>
<evidence type="ECO:0000313" key="11">
    <source>
        <dbReference type="EMBL" id="DAD30227.1"/>
    </source>
</evidence>
<keyword evidence="6" id="KW-0677">Repeat</keyword>
<dbReference type="EMBL" id="DUZY01000002">
    <property type="protein sequence ID" value="DAD30227.1"/>
    <property type="molecule type" value="Genomic_DNA"/>
</dbReference>
<evidence type="ECO:0000256" key="8">
    <source>
        <dbReference type="ARBA" id="ARBA00023136"/>
    </source>
</evidence>
<evidence type="ECO:0000256" key="4">
    <source>
        <dbReference type="ARBA" id="ARBA00022692"/>
    </source>
</evidence>
<evidence type="ECO:0000256" key="2">
    <source>
        <dbReference type="ARBA" id="ARBA00009592"/>
    </source>
</evidence>
<evidence type="ECO:0000256" key="6">
    <source>
        <dbReference type="ARBA" id="ARBA00022737"/>
    </source>
</evidence>
<dbReference type="FunFam" id="3.80.10.10:FF:000041">
    <property type="entry name" value="LRR receptor-like serine/threonine-protein kinase ERECTA"/>
    <property type="match status" value="1"/>
</dbReference>
<keyword evidence="8 10" id="KW-0472">Membrane</keyword>
<dbReference type="GO" id="GO:0016020">
    <property type="term" value="C:membrane"/>
    <property type="evidence" value="ECO:0007669"/>
    <property type="project" value="UniProtKB-SubCell"/>
</dbReference>
<dbReference type="PANTHER" id="PTHR48062">
    <property type="entry name" value="RECEPTOR-LIKE PROTEIN 14"/>
    <property type="match status" value="1"/>
</dbReference>
<gene>
    <name evidence="11" type="ORF">HUJ06_031695</name>
</gene>
<comment type="subcellular location">
    <subcellularLocation>
        <location evidence="1">Membrane</location>
        <topology evidence="1">Single-pass membrane protein</topology>
    </subcellularLocation>
</comment>
<keyword evidence="5" id="KW-0732">Signal</keyword>
<comment type="caution">
    <text evidence="11">The sequence shown here is derived from an EMBL/GenBank/DDBJ whole genome shotgun (WGS) entry which is preliminary data.</text>
</comment>
<dbReference type="SMART" id="SM00369">
    <property type="entry name" value="LRR_TYP"/>
    <property type="match status" value="4"/>
</dbReference>
<evidence type="ECO:0000256" key="9">
    <source>
        <dbReference type="ARBA" id="ARBA00023180"/>
    </source>
</evidence>
<dbReference type="PANTHER" id="PTHR48062:SF21">
    <property type="entry name" value="RECEPTOR-LIKE PROTEIN 12"/>
    <property type="match status" value="1"/>
</dbReference>
<accession>A0A822YCN4</accession>
<keyword evidence="4 10" id="KW-0812">Transmembrane</keyword>
<proteinExistence type="inferred from homology"/>
<dbReference type="InterPro" id="IPR032675">
    <property type="entry name" value="LRR_dom_sf"/>
</dbReference>
<name>A0A822YCN4_NELNU</name>
<feature type="transmembrane region" description="Helical" evidence="10">
    <location>
        <begin position="472"/>
        <end position="489"/>
    </location>
</feature>
<dbReference type="Proteomes" id="UP000607653">
    <property type="component" value="Unassembled WGS sequence"/>
</dbReference>
<dbReference type="Pfam" id="PF00560">
    <property type="entry name" value="LRR_1"/>
    <property type="match status" value="2"/>
</dbReference>